<dbReference type="EMBL" id="MNAD01000495">
    <property type="protein sequence ID" value="OJT12295.1"/>
    <property type="molecule type" value="Genomic_DNA"/>
</dbReference>
<gene>
    <name evidence="2" type="ORF">TRAPUB_11162</name>
</gene>
<organism evidence="2 3">
    <name type="scientific">Trametes pubescens</name>
    <name type="common">White-rot fungus</name>
    <dbReference type="NCBI Taxonomy" id="154538"/>
    <lineage>
        <taxon>Eukaryota</taxon>
        <taxon>Fungi</taxon>
        <taxon>Dikarya</taxon>
        <taxon>Basidiomycota</taxon>
        <taxon>Agaricomycotina</taxon>
        <taxon>Agaricomycetes</taxon>
        <taxon>Polyporales</taxon>
        <taxon>Polyporaceae</taxon>
        <taxon>Trametes</taxon>
    </lineage>
</organism>
<reference evidence="2 3" key="1">
    <citation type="submission" date="2016-10" db="EMBL/GenBank/DDBJ databases">
        <title>Genome sequence of the basidiomycete white-rot fungus Trametes pubescens.</title>
        <authorList>
            <person name="Makela M.R."/>
            <person name="Granchi Z."/>
            <person name="Peng M."/>
            <person name="De Vries R.P."/>
            <person name="Grigoriev I."/>
            <person name="Riley R."/>
            <person name="Hilden K."/>
        </authorList>
    </citation>
    <scope>NUCLEOTIDE SEQUENCE [LARGE SCALE GENOMIC DNA]</scope>
    <source>
        <strain evidence="2 3">FBCC735</strain>
    </source>
</reference>
<proteinExistence type="predicted"/>
<sequence>MLGRSSRPRGGDNDAGVSQPLLHGSDEDLPATAHDNVLFSVDDDTEDDGDDLPLASADGLVDQTKPGHVRFQEEVQVIAPPLRSTMTSRETGA</sequence>
<accession>A0A1M2VXH3</accession>
<name>A0A1M2VXH3_TRAPU</name>
<dbReference type="STRING" id="154538.A0A1M2VXH3"/>
<evidence type="ECO:0000313" key="2">
    <source>
        <dbReference type="EMBL" id="OJT12295.1"/>
    </source>
</evidence>
<comment type="caution">
    <text evidence="2">The sequence shown here is derived from an EMBL/GenBank/DDBJ whole genome shotgun (WGS) entry which is preliminary data.</text>
</comment>
<dbReference type="OrthoDB" id="28208at2759"/>
<dbReference type="AlphaFoldDB" id="A0A1M2VXH3"/>
<evidence type="ECO:0000313" key="3">
    <source>
        <dbReference type="Proteomes" id="UP000184267"/>
    </source>
</evidence>
<keyword evidence="3" id="KW-1185">Reference proteome</keyword>
<evidence type="ECO:0000256" key="1">
    <source>
        <dbReference type="SAM" id="MobiDB-lite"/>
    </source>
</evidence>
<feature type="region of interest" description="Disordered" evidence="1">
    <location>
        <begin position="1"/>
        <end position="66"/>
    </location>
</feature>
<protein>
    <submittedName>
        <fullName evidence="2">Uncharacterized protein</fullName>
    </submittedName>
</protein>
<feature type="compositionally biased region" description="Acidic residues" evidence="1">
    <location>
        <begin position="41"/>
        <end position="51"/>
    </location>
</feature>
<dbReference type="Proteomes" id="UP000184267">
    <property type="component" value="Unassembled WGS sequence"/>
</dbReference>